<evidence type="ECO:0000313" key="1">
    <source>
        <dbReference type="EMBL" id="KAH0546404.1"/>
    </source>
</evidence>
<sequence>MTTEIREEYYHNQTCLYQSIGAIKDDNSIDLTSYLGLDVYGIRVWPANSPILEFIKVFGSCFPIESHRTAKESMKKLLICMNANSEMYQCPNPNNSFEENRYN</sequence>
<comment type="caution">
    <text evidence="1">The sequence shown here is derived from an EMBL/GenBank/DDBJ whole genome shotgun (WGS) entry which is preliminary data.</text>
</comment>
<name>A0AAV7I3V4_COTGL</name>
<dbReference type="EMBL" id="JAHXZJ010002237">
    <property type="protein sequence ID" value="KAH0546404.1"/>
    <property type="molecule type" value="Genomic_DNA"/>
</dbReference>
<organism evidence="1 2">
    <name type="scientific">Cotesia glomerata</name>
    <name type="common">Lepidopteran parasitic wasp</name>
    <name type="synonym">Apanteles glomeratus</name>
    <dbReference type="NCBI Taxonomy" id="32391"/>
    <lineage>
        <taxon>Eukaryota</taxon>
        <taxon>Metazoa</taxon>
        <taxon>Ecdysozoa</taxon>
        <taxon>Arthropoda</taxon>
        <taxon>Hexapoda</taxon>
        <taxon>Insecta</taxon>
        <taxon>Pterygota</taxon>
        <taxon>Neoptera</taxon>
        <taxon>Endopterygota</taxon>
        <taxon>Hymenoptera</taxon>
        <taxon>Apocrita</taxon>
        <taxon>Ichneumonoidea</taxon>
        <taxon>Braconidae</taxon>
        <taxon>Microgastrinae</taxon>
        <taxon>Cotesia</taxon>
    </lineage>
</organism>
<keyword evidence="2" id="KW-1185">Reference proteome</keyword>
<accession>A0AAV7I3V4</accession>
<reference evidence="1 2" key="1">
    <citation type="journal article" date="2021" name="J. Hered.">
        <title>A chromosome-level genome assembly of the parasitoid wasp, Cotesia glomerata (Hymenoptera: Braconidae).</title>
        <authorList>
            <person name="Pinto B.J."/>
            <person name="Weis J.J."/>
            <person name="Gamble T."/>
            <person name="Ode P.J."/>
            <person name="Paul R."/>
            <person name="Zaspel J.M."/>
        </authorList>
    </citation>
    <scope>NUCLEOTIDE SEQUENCE [LARGE SCALE GENOMIC DNA]</scope>
    <source>
        <strain evidence="1">CgM1</strain>
    </source>
</reference>
<proteinExistence type="predicted"/>
<protein>
    <submittedName>
        <fullName evidence="1">Uncharacterized protein</fullName>
    </submittedName>
</protein>
<gene>
    <name evidence="1" type="ORF">KQX54_009220</name>
</gene>
<evidence type="ECO:0000313" key="2">
    <source>
        <dbReference type="Proteomes" id="UP000826195"/>
    </source>
</evidence>
<dbReference type="AlphaFoldDB" id="A0AAV7I3V4"/>
<dbReference type="Proteomes" id="UP000826195">
    <property type="component" value="Unassembled WGS sequence"/>
</dbReference>